<sequence length="134" mass="15066">MDTNRINVLIVDDEPAFRDNMVRMLGIQDDITPVCADCGESALEILRDTACDVVLLDMKMPGLNAIGTYKGMRAMGCDAEVIVLTGHASVDDAMEMMRLGAFDYLLKPCPTKEIVRKIRWAFENSKIRRNPRKE</sequence>
<gene>
    <name evidence="8" type="ORF">GGQ74_001736</name>
</gene>
<feature type="modified residue" description="4-aspartylphosphate" evidence="6">
    <location>
        <position position="57"/>
    </location>
</feature>
<dbReference type="RefSeq" id="WP_167941158.1">
    <property type="nucleotide sequence ID" value="NZ_JAATJA010000002.1"/>
</dbReference>
<dbReference type="InterPro" id="IPR039420">
    <property type="entry name" value="WalR-like"/>
</dbReference>
<dbReference type="InterPro" id="IPR058245">
    <property type="entry name" value="NreC/VraR/RcsB-like_REC"/>
</dbReference>
<evidence type="ECO:0000259" key="7">
    <source>
        <dbReference type="PROSITE" id="PS50110"/>
    </source>
</evidence>
<dbReference type="GO" id="GO:0005829">
    <property type="term" value="C:cytosol"/>
    <property type="evidence" value="ECO:0007669"/>
    <property type="project" value="TreeGrafter"/>
</dbReference>
<keyword evidence="5" id="KW-0804">Transcription</keyword>
<evidence type="ECO:0000256" key="1">
    <source>
        <dbReference type="ARBA" id="ARBA00022553"/>
    </source>
</evidence>
<evidence type="ECO:0000256" key="5">
    <source>
        <dbReference type="ARBA" id="ARBA00023163"/>
    </source>
</evidence>
<dbReference type="PROSITE" id="PS50110">
    <property type="entry name" value="RESPONSE_REGULATORY"/>
    <property type="match status" value="1"/>
</dbReference>
<dbReference type="GO" id="GO:0000976">
    <property type="term" value="F:transcription cis-regulatory region binding"/>
    <property type="evidence" value="ECO:0007669"/>
    <property type="project" value="TreeGrafter"/>
</dbReference>
<dbReference type="EMBL" id="JAATJA010000002">
    <property type="protein sequence ID" value="NJB68063.1"/>
    <property type="molecule type" value="Genomic_DNA"/>
</dbReference>
<keyword evidence="1 6" id="KW-0597">Phosphoprotein</keyword>
<keyword evidence="3" id="KW-0805">Transcription regulation</keyword>
<comment type="caution">
    <text evidence="8">The sequence shown here is derived from an EMBL/GenBank/DDBJ whole genome shotgun (WGS) entry which is preliminary data.</text>
</comment>
<dbReference type="Gene3D" id="3.40.50.2300">
    <property type="match status" value="1"/>
</dbReference>
<keyword evidence="2" id="KW-0902">Two-component regulatory system</keyword>
<dbReference type="CDD" id="cd17535">
    <property type="entry name" value="REC_NarL-like"/>
    <property type="match status" value="1"/>
</dbReference>
<dbReference type="GO" id="GO:0000156">
    <property type="term" value="F:phosphorelay response regulator activity"/>
    <property type="evidence" value="ECO:0007669"/>
    <property type="project" value="TreeGrafter"/>
</dbReference>
<evidence type="ECO:0000313" key="9">
    <source>
        <dbReference type="Proteomes" id="UP000580856"/>
    </source>
</evidence>
<dbReference type="SUPFAM" id="SSF52172">
    <property type="entry name" value="CheY-like"/>
    <property type="match status" value="1"/>
</dbReference>
<dbReference type="Pfam" id="PF00072">
    <property type="entry name" value="Response_reg"/>
    <property type="match status" value="1"/>
</dbReference>
<evidence type="ECO:0000256" key="2">
    <source>
        <dbReference type="ARBA" id="ARBA00023012"/>
    </source>
</evidence>
<dbReference type="GO" id="GO:0032993">
    <property type="term" value="C:protein-DNA complex"/>
    <property type="evidence" value="ECO:0007669"/>
    <property type="project" value="TreeGrafter"/>
</dbReference>
<accession>A0A846QP41</accession>
<keyword evidence="4 8" id="KW-0238">DNA-binding</keyword>
<organism evidence="8 9">
    <name type="scientific">Desulfobaculum xiamenense</name>
    <dbReference type="NCBI Taxonomy" id="995050"/>
    <lineage>
        <taxon>Bacteria</taxon>
        <taxon>Pseudomonadati</taxon>
        <taxon>Thermodesulfobacteriota</taxon>
        <taxon>Desulfovibrionia</taxon>
        <taxon>Desulfovibrionales</taxon>
        <taxon>Desulfovibrionaceae</taxon>
        <taxon>Desulfobaculum</taxon>
    </lineage>
</organism>
<dbReference type="PANTHER" id="PTHR48111:SF1">
    <property type="entry name" value="TWO-COMPONENT RESPONSE REGULATOR ORR33"/>
    <property type="match status" value="1"/>
</dbReference>
<dbReference type="GO" id="GO:0006355">
    <property type="term" value="P:regulation of DNA-templated transcription"/>
    <property type="evidence" value="ECO:0007669"/>
    <property type="project" value="TreeGrafter"/>
</dbReference>
<dbReference type="Proteomes" id="UP000580856">
    <property type="component" value="Unassembled WGS sequence"/>
</dbReference>
<evidence type="ECO:0000313" key="8">
    <source>
        <dbReference type="EMBL" id="NJB68063.1"/>
    </source>
</evidence>
<dbReference type="InterPro" id="IPR011006">
    <property type="entry name" value="CheY-like_superfamily"/>
</dbReference>
<dbReference type="InterPro" id="IPR001789">
    <property type="entry name" value="Sig_transdc_resp-reg_receiver"/>
</dbReference>
<feature type="domain" description="Response regulatory" evidence="7">
    <location>
        <begin position="7"/>
        <end position="122"/>
    </location>
</feature>
<evidence type="ECO:0000256" key="3">
    <source>
        <dbReference type="ARBA" id="ARBA00023015"/>
    </source>
</evidence>
<dbReference type="SMART" id="SM00448">
    <property type="entry name" value="REC"/>
    <property type="match status" value="1"/>
</dbReference>
<name>A0A846QP41_9BACT</name>
<keyword evidence="9" id="KW-1185">Reference proteome</keyword>
<evidence type="ECO:0000256" key="6">
    <source>
        <dbReference type="PROSITE-ProRule" id="PRU00169"/>
    </source>
</evidence>
<evidence type="ECO:0000256" key="4">
    <source>
        <dbReference type="ARBA" id="ARBA00023125"/>
    </source>
</evidence>
<protein>
    <submittedName>
        <fullName evidence="8">DNA-binding NtrC family response regulator</fullName>
    </submittedName>
</protein>
<reference evidence="8 9" key="1">
    <citation type="submission" date="2020-03" db="EMBL/GenBank/DDBJ databases">
        <title>Genomic Encyclopedia of Type Strains, Phase IV (KMG-IV): sequencing the most valuable type-strain genomes for metagenomic binning, comparative biology and taxonomic classification.</title>
        <authorList>
            <person name="Goeker M."/>
        </authorList>
    </citation>
    <scope>NUCLEOTIDE SEQUENCE [LARGE SCALE GENOMIC DNA]</scope>
    <source>
        <strain evidence="8 9">DSM 24233</strain>
    </source>
</reference>
<proteinExistence type="predicted"/>
<dbReference type="AlphaFoldDB" id="A0A846QP41"/>
<dbReference type="PANTHER" id="PTHR48111">
    <property type="entry name" value="REGULATOR OF RPOS"/>
    <property type="match status" value="1"/>
</dbReference>